<feature type="region of interest" description="Disordered" evidence="1">
    <location>
        <begin position="290"/>
        <end position="318"/>
    </location>
</feature>
<feature type="compositionally biased region" description="Low complexity" evidence="1">
    <location>
        <begin position="78"/>
        <end position="88"/>
    </location>
</feature>
<dbReference type="PANTHER" id="PTHR33240:SF15">
    <property type="entry name" value="GAG-PRO-LIKE PROTEIN"/>
    <property type="match status" value="1"/>
</dbReference>
<dbReference type="OrthoDB" id="1752268at2759"/>
<sequence>MTDTITRQVSEQVKRAVKAANLARPLPHFDYVPTHRGEPSHRPKWVPLPCYTEREREVSPSNRSDQPYTEKLGRRAAARPSGRPTRGATAKSTTASTPYEPAQPQPQDEECSTEVVATIVGGYAGGMTRSAWKAQLRSAQQVLTTTQGARTTVPTMVFGGKEAPRFASPHNDPLVIEMKIASAIEVNLTGMIRLSVRFGDKLKSKNLEGDFLIVDMPTACNVILGRPILHKGLHQALRRDSARDTPLHNLVHDHCVEDRLHHLGDVRVLSVLCSRTKVETRTEDEVILRDGPRALGREGSPPSASKSPLGMAEGHTSSPPGEDIWVSLSLSSVDNSHASMISHLSFRKFNIRLSSVSLLMSLNFVA</sequence>
<keyword evidence="3" id="KW-1185">Reference proteome</keyword>
<dbReference type="Proteomes" id="UP001153076">
    <property type="component" value="Unassembled WGS sequence"/>
</dbReference>
<protein>
    <submittedName>
        <fullName evidence="2">Uncharacterized protein</fullName>
    </submittedName>
</protein>
<proteinExistence type="predicted"/>
<comment type="caution">
    <text evidence="2">The sequence shown here is derived from an EMBL/GenBank/DDBJ whole genome shotgun (WGS) entry which is preliminary data.</text>
</comment>
<dbReference type="PANTHER" id="PTHR33240">
    <property type="entry name" value="OS08G0508500 PROTEIN"/>
    <property type="match status" value="1"/>
</dbReference>
<name>A0A9Q1JGJ3_9CARY</name>
<evidence type="ECO:0000313" key="2">
    <source>
        <dbReference type="EMBL" id="KAJ8423977.1"/>
    </source>
</evidence>
<evidence type="ECO:0000313" key="3">
    <source>
        <dbReference type="Proteomes" id="UP001153076"/>
    </source>
</evidence>
<reference evidence="2" key="1">
    <citation type="submission" date="2022-04" db="EMBL/GenBank/DDBJ databases">
        <title>Carnegiea gigantea Genome sequencing and assembly v2.</title>
        <authorList>
            <person name="Copetti D."/>
            <person name="Sanderson M.J."/>
            <person name="Burquez A."/>
            <person name="Wojciechowski M.F."/>
        </authorList>
    </citation>
    <scope>NUCLEOTIDE SEQUENCE</scope>
    <source>
        <strain evidence="2">SGP5-SGP5p</strain>
        <tissue evidence="2">Aerial part</tissue>
    </source>
</reference>
<dbReference type="EMBL" id="JAKOGI010001812">
    <property type="protein sequence ID" value="KAJ8423977.1"/>
    <property type="molecule type" value="Genomic_DNA"/>
</dbReference>
<dbReference type="AlphaFoldDB" id="A0A9Q1JGJ3"/>
<evidence type="ECO:0000256" key="1">
    <source>
        <dbReference type="SAM" id="MobiDB-lite"/>
    </source>
</evidence>
<accession>A0A9Q1JGJ3</accession>
<gene>
    <name evidence="2" type="ORF">Cgig2_008752</name>
</gene>
<organism evidence="2 3">
    <name type="scientific">Carnegiea gigantea</name>
    <dbReference type="NCBI Taxonomy" id="171969"/>
    <lineage>
        <taxon>Eukaryota</taxon>
        <taxon>Viridiplantae</taxon>
        <taxon>Streptophyta</taxon>
        <taxon>Embryophyta</taxon>
        <taxon>Tracheophyta</taxon>
        <taxon>Spermatophyta</taxon>
        <taxon>Magnoliopsida</taxon>
        <taxon>eudicotyledons</taxon>
        <taxon>Gunneridae</taxon>
        <taxon>Pentapetalae</taxon>
        <taxon>Caryophyllales</taxon>
        <taxon>Cactineae</taxon>
        <taxon>Cactaceae</taxon>
        <taxon>Cactoideae</taxon>
        <taxon>Echinocereeae</taxon>
        <taxon>Carnegiea</taxon>
    </lineage>
</organism>
<feature type="region of interest" description="Disordered" evidence="1">
    <location>
        <begin position="54"/>
        <end position="112"/>
    </location>
</feature>